<sequence length="590" mass="67490">MTDIYRGSLPTSFHIFHGHILGMKFELKPEFAALLRNNDIPSELTILEVTESLKGPLHALQEVEAEIQRLTELMETMEIRRQRIREVINDHKVILSPVRRLPPDVLHEIFFHCMPTDRNPVMKHSESPLLLTRICSSWRAIALSSPRIWSKIYIPLPGNPIYSSNYGVITDESTVSKRRQKFARVLRLRCDAVRKWLSRSEDDELPHEMFSIVLSFADRWRDIDLSMPHVIYNELQSNINATTFSSLRSLKVTLSVINRGGDTQFPQIRLLAAPSLRRIVISAEALRPGNVAEWNHITHITLTSSITSKHLLRLLRQCPNLVFGNFMTAFMLSQSEDQTVMDEDDVFLPRLETLVLYDSGTHEAMTIAYNAIKAPALTRFLYKWFKYRVHPFSGISFPPPVILLLGNSALISDLSLVGDFSTQDIRECLQRAGRITRVVFGRPPPTNTSGHHPFPPIFEDTDVVYPDQFDLRMLLIGSEPVTLLPRLEYLEIYCLSSLTDEDLLDVIKSRINAFQRGEAAALKCLKLNFQRRRQKDIKEDVIRLAREAGIEVKLDLTYQPEICEFIDRLSPSFGINASSEDVGSGWMVDE</sequence>
<organism evidence="2 3">
    <name type="scientific">Hebeloma cylindrosporum</name>
    <dbReference type="NCBI Taxonomy" id="76867"/>
    <lineage>
        <taxon>Eukaryota</taxon>
        <taxon>Fungi</taxon>
        <taxon>Dikarya</taxon>
        <taxon>Basidiomycota</taxon>
        <taxon>Agaricomycotina</taxon>
        <taxon>Agaricomycetes</taxon>
        <taxon>Agaricomycetidae</taxon>
        <taxon>Agaricales</taxon>
        <taxon>Agaricineae</taxon>
        <taxon>Hymenogastraceae</taxon>
        <taxon>Hebeloma</taxon>
    </lineage>
</organism>
<dbReference type="STRING" id="686832.A0A0C3CBA9"/>
<protein>
    <submittedName>
        <fullName evidence="2">Uncharacterized protein</fullName>
    </submittedName>
</protein>
<evidence type="ECO:0000313" key="2">
    <source>
        <dbReference type="EMBL" id="KIM41499.1"/>
    </source>
</evidence>
<dbReference type="Proteomes" id="UP000053424">
    <property type="component" value="Unassembled WGS sequence"/>
</dbReference>
<gene>
    <name evidence="2" type="ORF">M413DRAFT_149674</name>
</gene>
<keyword evidence="3" id="KW-1185">Reference proteome</keyword>
<dbReference type="EMBL" id="KN831780">
    <property type="protein sequence ID" value="KIM41499.1"/>
    <property type="molecule type" value="Genomic_DNA"/>
</dbReference>
<dbReference type="OrthoDB" id="3063971at2759"/>
<reference evidence="2 3" key="1">
    <citation type="submission" date="2014-04" db="EMBL/GenBank/DDBJ databases">
        <authorList>
            <consortium name="DOE Joint Genome Institute"/>
            <person name="Kuo A."/>
            <person name="Gay G."/>
            <person name="Dore J."/>
            <person name="Kohler A."/>
            <person name="Nagy L.G."/>
            <person name="Floudas D."/>
            <person name="Copeland A."/>
            <person name="Barry K.W."/>
            <person name="Cichocki N."/>
            <person name="Veneault-Fourrey C."/>
            <person name="LaButti K."/>
            <person name="Lindquist E.A."/>
            <person name="Lipzen A."/>
            <person name="Lundell T."/>
            <person name="Morin E."/>
            <person name="Murat C."/>
            <person name="Sun H."/>
            <person name="Tunlid A."/>
            <person name="Henrissat B."/>
            <person name="Grigoriev I.V."/>
            <person name="Hibbett D.S."/>
            <person name="Martin F."/>
            <person name="Nordberg H.P."/>
            <person name="Cantor M.N."/>
            <person name="Hua S.X."/>
        </authorList>
    </citation>
    <scope>NUCLEOTIDE SEQUENCE [LARGE SCALE GENOMIC DNA]</scope>
    <source>
        <strain evidence="3">h7</strain>
    </source>
</reference>
<proteinExistence type="predicted"/>
<dbReference type="HOGENOM" id="CLU_018544_12_0_1"/>
<keyword evidence="1" id="KW-0175">Coiled coil</keyword>
<dbReference type="AlphaFoldDB" id="A0A0C3CBA9"/>
<evidence type="ECO:0000313" key="3">
    <source>
        <dbReference type="Proteomes" id="UP000053424"/>
    </source>
</evidence>
<evidence type="ECO:0000256" key="1">
    <source>
        <dbReference type="SAM" id="Coils"/>
    </source>
</evidence>
<feature type="coiled-coil region" evidence="1">
    <location>
        <begin position="60"/>
        <end position="87"/>
    </location>
</feature>
<accession>A0A0C3CBA9</accession>
<name>A0A0C3CBA9_HEBCY</name>
<reference evidence="3" key="2">
    <citation type="submission" date="2015-01" db="EMBL/GenBank/DDBJ databases">
        <title>Evolutionary Origins and Diversification of the Mycorrhizal Mutualists.</title>
        <authorList>
            <consortium name="DOE Joint Genome Institute"/>
            <consortium name="Mycorrhizal Genomics Consortium"/>
            <person name="Kohler A."/>
            <person name="Kuo A."/>
            <person name="Nagy L.G."/>
            <person name="Floudas D."/>
            <person name="Copeland A."/>
            <person name="Barry K.W."/>
            <person name="Cichocki N."/>
            <person name="Veneault-Fourrey C."/>
            <person name="LaButti K."/>
            <person name="Lindquist E.A."/>
            <person name="Lipzen A."/>
            <person name="Lundell T."/>
            <person name="Morin E."/>
            <person name="Murat C."/>
            <person name="Riley R."/>
            <person name="Ohm R."/>
            <person name="Sun H."/>
            <person name="Tunlid A."/>
            <person name="Henrissat B."/>
            <person name="Grigoriev I.V."/>
            <person name="Hibbett D.S."/>
            <person name="Martin F."/>
        </authorList>
    </citation>
    <scope>NUCLEOTIDE SEQUENCE [LARGE SCALE GENOMIC DNA]</scope>
    <source>
        <strain evidence="3">h7</strain>
    </source>
</reference>